<dbReference type="EMBL" id="CAUYUJ010006458">
    <property type="protein sequence ID" value="CAK0817418.1"/>
    <property type="molecule type" value="Genomic_DNA"/>
</dbReference>
<dbReference type="Proteomes" id="UP001189429">
    <property type="component" value="Unassembled WGS sequence"/>
</dbReference>
<comment type="caution">
    <text evidence="2">The sequence shown here is derived from an EMBL/GenBank/DDBJ whole genome shotgun (WGS) entry which is preliminary data.</text>
</comment>
<keyword evidence="1" id="KW-0732">Signal</keyword>
<evidence type="ECO:0008006" key="4">
    <source>
        <dbReference type="Google" id="ProtNLM"/>
    </source>
</evidence>
<evidence type="ECO:0000313" key="3">
    <source>
        <dbReference type="Proteomes" id="UP001189429"/>
    </source>
</evidence>
<protein>
    <recommendedName>
        <fullName evidence="4">Receptor ligand binding region domain-containing protein</fullName>
    </recommendedName>
</protein>
<dbReference type="PANTHER" id="PTHR30483:SF37">
    <property type="entry name" value="ABC TRANSPORTER SUBSTRATE-BINDING PROTEIN"/>
    <property type="match status" value="1"/>
</dbReference>
<dbReference type="InterPro" id="IPR051010">
    <property type="entry name" value="BCAA_transport"/>
</dbReference>
<accession>A0ABN9RL07</accession>
<evidence type="ECO:0000256" key="1">
    <source>
        <dbReference type="SAM" id="SignalP"/>
    </source>
</evidence>
<keyword evidence="3" id="KW-1185">Reference proteome</keyword>
<feature type="signal peptide" evidence="1">
    <location>
        <begin position="1"/>
        <end position="36"/>
    </location>
</feature>
<dbReference type="PANTHER" id="PTHR30483">
    <property type="entry name" value="LEUCINE-SPECIFIC-BINDING PROTEIN"/>
    <property type="match status" value="1"/>
</dbReference>
<dbReference type="Gene3D" id="3.40.50.2300">
    <property type="match status" value="2"/>
</dbReference>
<reference evidence="2" key="1">
    <citation type="submission" date="2023-10" db="EMBL/GenBank/DDBJ databases">
        <authorList>
            <person name="Chen Y."/>
            <person name="Shah S."/>
            <person name="Dougan E. K."/>
            <person name="Thang M."/>
            <person name="Chan C."/>
        </authorList>
    </citation>
    <scope>NUCLEOTIDE SEQUENCE [LARGE SCALE GENOMIC DNA]</scope>
</reference>
<feature type="chain" id="PRO_5045435245" description="Receptor ligand binding region domain-containing protein" evidence="1">
    <location>
        <begin position="37"/>
        <end position="447"/>
    </location>
</feature>
<name>A0ABN9RL07_9DINO</name>
<proteinExistence type="predicted"/>
<sequence>MGRRGRDGPMTVGGRALGRARLALALAHLPAAVSLCNDTCTNVVVRPGEVEGGPDTVEVLESGEAHELPAGTEHTSYGAEADAFDGEVVVGGPSTLSVPYSSIRVLAEISLEMRKAAQTFARWLNAERGGLQVRGARLAMKVVFVDDRGSRAQVTNATARALRARGGVHFALGPYSSGLTQYAARQADADGRLMISAGSSYTYVYEQNLTRLFGFVPPSWEIFGLRAILRAAAERDDAAAGAGAAAAAADLCGAAGCVSQLRFGMLGQGCDPGAMRDAEELFGAASHWERVTDEASRAELGLALRRLKDRAVTVLFICKLSLETLVEATRLMSEPELDYEVHALMGFGLVSSPRFLAELRMGWWQGAHWLEPIAWHGTSGSEIRGNFSNLTSQEFHALFYDQWKLEPSYFAAAQFCALCALSEAIEQADSLESDLVASAMRNLSSLT</sequence>
<gene>
    <name evidence="2" type="ORF">PCOR1329_LOCUS20051</name>
</gene>
<evidence type="ECO:0000313" key="2">
    <source>
        <dbReference type="EMBL" id="CAK0817418.1"/>
    </source>
</evidence>
<dbReference type="InterPro" id="IPR028082">
    <property type="entry name" value="Peripla_BP_I"/>
</dbReference>
<dbReference type="SUPFAM" id="SSF53822">
    <property type="entry name" value="Periplasmic binding protein-like I"/>
    <property type="match status" value="1"/>
</dbReference>
<organism evidence="2 3">
    <name type="scientific">Prorocentrum cordatum</name>
    <dbReference type="NCBI Taxonomy" id="2364126"/>
    <lineage>
        <taxon>Eukaryota</taxon>
        <taxon>Sar</taxon>
        <taxon>Alveolata</taxon>
        <taxon>Dinophyceae</taxon>
        <taxon>Prorocentrales</taxon>
        <taxon>Prorocentraceae</taxon>
        <taxon>Prorocentrum</taxon>
    </lineage>
</organism>